<keyword evidence="2" id="KW-1003">Cell membrane</keyword>
<dbReference type="InterPro" id="IPR044788">
    <property type="entry name" value="X8_dom_prot"/>
</dbReference>
<dbReference type="KEGG" id="qsa:O6P43_032084"/>
<keyword evidence="7" id="KW-0325">Glycoprotein</keyword>
<evidence type="ECO:0000259" key="11">
    <source>
        <dbReference type="SMART" id="SM00768"/>
    </source>
</evidence>
<dbReference type="Pfam" id="PF07983">
    <property type="entry name" value="X8"/>
    <property type="match status" value="1"/>
</dbReference>
<comment type="subcellular location">
    <subcellularLocation>
        <location evidence="1">Cell membrane</location>
        <topology evidence="1">Lipid-anchor</topology>
        <topology evidence="1">GPI-anchor</topology>
    </subcellularLocation>
</comment>
<keyword evidence="6" id="KW-1015">Disulfide bond</keyword>
<dbReference type="Proteomes" id="UP001163823">
    <property type="component" value="Chromosome 13"/>
</dbReference>
<proteinExistence type="predicted"/>
<evidence type="ECO:0000313" key="13">
    <source>
        <dbReference type="Proteomes" id="UP001163823"/>
    </source>
</evidence>
<dbReference type="PANTHER" id="PTHR31044">
    <property type="entry name" value="BETA-1,3 GLUCANASE"/>
    <property type="match status" value="1"/>
</dbReference>
<feature type="region of interest" description="Disordered" evidence="9">
    <location>
        <begin position="221"/>
        <end position="245"/>
    </location>
</feature>
<protein>
    <submittedName>
        <fullName evidence="12">Glucan endo-1,3-beta-glucosidase</fullName>
    </submittedName>
</protein>
<feature type="chain" id="PRO_5042139947" evidence="10">
    <location>
        <begin position="26"/>
        <end position="316"/>
    </location>
</feature>
<dbReference type="FunFam" id="1.20.58.1040:FF:000001">
    <property type="entry name" value="Glucan endo-1,3-beta-glucosidase 4"/>
    <property type="match status" value="1"/>
</dbReference>
<feature type="compositionally biased region" description="Low complexity" evidence="9">
    <location>
        <begin position="86"/>
        <end position="141"/>
    </location>
</feature>
<evidence type="ECO:0000256" key="3">
    <source>
        <dbReference type="ARBA" id="ARBA00022622"/>
    </source>
</evidence>
<feature type="signal peptide" evidence="10">
    <location>
        <begin position="1"/>
        <end position="25"/>
    </location>
</feature>
<evidence type="ECO:0000256" key="10">
    <source>
        <dbReference type="SAM" id="SignalP"/>
    </source>
</evidence>
<reference evidence="12" key="1">
    <citation type="journal article" date="2023" name="Science">
        <title>Elucidation of the pathway for biosynthesis of saponin adjuvants from the soapbark tree.</title>
        <authorList>
            <person name="Reed J."/>
            <person name="Orme A."/>
            <person name="El-Demerdash A."/>
            <person name="Owen C."/>
            <person name="Martin L.B.B."/>
            <person name="Misra R.C."/>
            <person name="Kikuchi S."/>
            <person name="Rejzek M."/>
            <person name="Martin A.C."/>
            <person name="Harkess A."/>
            <person name="Leebens-Mack J."/>
            <person name="Louveau T."/>
            <person name="Stephenson M.J."/>
            <person name="Osbourn A."/>
        </authorList>
    </citation>
    <scope>NUCLEOTIDE SEQUENCE</scope>
    <source>
        <strain evidence="12">S10</strain>
    </source>
</reference>
<dbReference type="GO" id="GO:0098552">
    <property type="term" value="C:side of membrane"/>
    <property type="evidence" value="ECO:0007669"/>
    <property type="project" value="UniProtKB-KW"/>
</dbReference>
<evidence type="ECO:0000256" key="8">
    <source>
        <dbReference type="ARBA" id="ARBA00023288"/>
    </source>
</evidence>
<dbReference type="InterPro" id="IPR012946">
    <property type="entry name" value="X8"/>
</dbReference>
<evidence type="ECO:0000256" key="1">
    <source>
        <dbReference type="ARBA" id="ARBA00004609"/>
    </source>
</evidence>
<evidence type="ECO:0000256" key="9">
    <source>
        <dbReference type="SAM" id="MobiDB-lite"/>
    </source>
</evidence>
<dbReference type="EMBL" id="JARAOO010000013">
    <property type="protein sequence ID" value="KAJ7947249.1"/>
    <property type="molecule type" value="Genomic_DNA"/>
</dbReference>
<evidence type="ECO:0000256" key="6">
    <source>
        <dbReference type="ARBA" id="ARBA00023157"/>
    </source>
</evidence>
<keyword evidence="8" id="KW-0449">Lipoprotein</keyword>
<keyword evidence="3" id="KW-0336">GPI-anchor</keyword>
<evidence type="ECO:0000256" key="4">
    <source>
        <dbReference type="ARBA" id="ARBA00022729"/>
    </source>
</evidence>
<evidence type="ECO:0000256" key="2">
    <source>
        <dbReference type="ARBA" id="ARBA00022475"/>
    </source>
</evidence>
<comment type="caution">
    <text evidence="12">The sequence shown here is derived from an EMBL/GenBank/DDBJ whole genome shotgun (WGS) entry which is preliminary data.</text>
</comment>
<name>A0AAD7PA36_QUISA</name>
<keyword evidence="5" id="KW-0472">Membrane</keyword>
<organism evidence="12 13">
    <name type="scientific">Quillaja saponaria</name>
    <name type="common">Soap bark tree</name>
    <dbReference type="NCBI Taxonomy" id="32244"/>
    <lineage>
        <taxon>Eukaryota</taxon>
        <taxon>Viridiplantae</taxon>
        <taxon>Streptophyta</taxon>
        <taxon>Embryophyta</taxon>
        <taxon>Tracheophyta</taxon>
        <taxon>Spermatophyta</taxon>
        <taxon>Magnoliopsida</taxon>
        <taxon>eudicotyledons</taxon>
        <taxon>Gunneridae</taxon>
        <taxon>Pentapetalae</taxon>
        <taxon>rosids</taxon>
        <taxon>fabids</taxon>
        <taxon>Fabales</taxon>
        <taxon>Quillajaceae</taxon>
        <taxon>Quillaja</taxon>
    </lineage>
</organism>
<feature type="domain" description="X8" evidence="11">
    <location>
        <begin position="144"/>
        <end position="228"/>
    </location>
</feature>
<evidence type="ECO:0000313" key="12">
    <source>
        <dbReference type="EMBL" id="KAJ7947249.1"/>
    </source>
</evidence>
<feature type="region of interest" description="Disordered" evidence="9">
    <location>
        <begin position="64"/>
        <end position="144"/>
    </location>
</feature>
<dbReference type="GO" id="GO:0009506">
    <property type="term" value="C:plasmodesma"/>
    <property type="evidence" value="ECO:0007669"/>
    <property type="project" value="UniProtKB-ARBA"/>
</dbReference>
<dbReference type="PANTHER" id="PTHR31044:SF127">
    <property type="entry name" value="X8 DOMAIN-CONTAINING PROTEIN"/>
    <property type="match status" value="1"/>
</dbReference>
<feature type="compositionally biased region" description="Low complexity" evidence="9">
    <location>
        <begin position="229"/>
        <end position="240"/>
    </location>
</feature>
<sequence>MGAKSPRRLALFSLFIFFSSGASIAVKPPSEAILQNRISGNGLENHVFFPSSVFTTQLDSVPVVNPTTPGTSTFNPSPQGPFGTDPTPTAPTSPTSPTSPTAPTAPTAPTSPTSPTSPTTTPTTQTTTTPTTPTTKTPASAGGSWCIASRTASPTALQVALDYACGFGGADCSAIQTGASCYNPSTLQDHASYAFNNYYQKNPSPTSCVFGGTAQLTNTDPSNGSCRFASSSTQSTSPPITISPPNPMIPTPNPPSPMTPTPATIGSTPSLTIPRGSAIYGSEPTESPNSAISVSNSLLLFFTTIGLWGSIVTKYI</sequence>
<dbReference type="Gene3D" id="1.20.58.1040">
    <property type="match status" value="1"/>
</dbReference>
<accession>A0AAD7PA36</accession>
<evidence type="ECO:0000256" key="5">
    <source>
        <dbReference type="ARBA" id="ARBA00023136"/>
    </source>
</evidence>
<evidence type="ECO:0000256" key="7">
    <source>
        <dbReference type="ARBA" id="ARBA00023180"/>
    </source>
</evidence>
<dbReference type="GO" id="GO:0005886">
    <property type="term" value="C:plasma membrane"/>
    <property type="evidence" value="ECO:0007669"/>
    <property type="project" value="UniProtKB-SubCell"/>
</dbReference>
<dbReference type="AlphaFoldDB" id="A0AAD7PA36"/>
<feature type="compositionally biased region" description="Polar residues" evidence="9">
    <location>
        <begin position="64"/>
        <end position="77"/>
    </location>
</feature>
<dbReference type="SMART" id="SM00768">
    <property type="entry name" value="X8"/>
    <property type="match status" value="1"/>
</dbReference>
<keyword evidence="4 10" id="KW-0732">Signal</keyword>
<keyword evidence="13" id="KW-1185">Reference proteome</keyword>
<gene>
    <name evidence="12" type="ORF">O6P43_032084</name>
</gene>